<proteinExistence type="predicted"/>
<protein>
    <submittedName>
        <fullName evidence="1">Uncharacterized protein</fullName>
    </submittedName>
</protein>
<accession>A0A941EUI1</accession>
<gene>
    <name evidence="1" type="ORF">KDL01_12760</name>
</gene>
<comment type="caution">
    <text evidence="1">The sequence shown here is derived from an EMBL/GenBank/DDBJ whole genome shotgun (WGS) entry which is preliminary data.</text>
</comment>
<evidence type="ECO:0000313" key="2">
    <source>
        <dbReference type="Proteomes" id="UP000675781"/>
    </source>
</evidence>
<dbReference type="RefSeq" id="WP_212528660.1">
    <property type="nucleotide sequence ID" value="NZ_JAGSOG010000049.1"/>
</dbReference>
<evidence type="ECO:0000313" key="1">
    <source>
        <dbReference type="EMBL" id="MBR7834139.1"/>
    </source>
</evidence>
<organism evidence="1 2">
    <name type="scientific">Actinospica durhamensis</name>
    <dbReference type="NCBI Taxonomy" id="1508375"/>
    <lineage>
        <taxon>Bacteria</taxon>
        <taxon>Bacillati</taxon>
        <taxon>Actinomycetota</taxon>
        <taxon>Actinomycetes</taxon>
        <taxon>Catenulisporales</taxon>
        <taxon>Actinospicaceae</taxon>
        <taxon>Actinospica</taxon>
    </lineage>
</organism>
<sequence>MERIEAELFTDGGNNAVVRLPGRRFPGVLVQGDTLAQLRADLAEVQEAIAAGDVDDARESLALVLHDVDGLLERYSGALEEHGLPLPFFNHPR</sequence>
<reference evidence="1" key="1">
    <citation type="submission" date="2021-04" db="EMBL/GenBank/DDBJ databases">
        <title>Genome based classification of Actinospica acidithermotolerans sp. nov., an actinobacterium isolated from an Indonesian hot spring.</title>
        <authorList>
            <person name="Kusuma A.B."/>
            <person name="Putra K.E."/>
            <person name="Nafisah S."/>
            <person name="Loh J."/>
            <person name="Nouioui I."/>
            <person name="Goodfellow M."/>
        </authorList>
    </citation>
    <scope>NUCLEOTIDE SEQUENCE</scope>
    <source>
        <strain evidence="1">CSCA 57</strain>
    </source>
</reference>
<dbReference type="InterPro" id="IPR053801">
    <property type="entry name" value="DUF6959"/>
</dbReference>
<dbReference type="EMBL" id="JAGSOG010000049">
    <property type="protein sequence ID" value="MBR7834139.1"/>
    <property type="molecule type" value="Genomic_DNA"/>
</dbReference>
<dbReference type="AlphaFoldDB" id="A0A941EUI1"/>
<keyword evidence="2" id="KW-1185">Reference proteome</keyword>
<dbReference type="Pfam" id="PF22281">
    <property type="entry name" value="DUF6959"/>
    <property type="match status" value="1"/>
</dbReference>
<dbReference type="Proteomes" id="UP000675781">
    <property type="component" value="Unassembled WGS sequence"/>
</dbReference>
<name>A0A941EUI1_9ACTN</name>